<name>A0ABX1LU96_9CYAN</name>
<keyword evidence="2" id="KW-1185">Reference proteome</keyword>
<dbReference type="RefSeq" id="WP_169364729.1">
    <property type="nucleotide sequence ID" value="NZ_JAAVJL010000002.1"/>
</dbReference>
<dbReference type="Proteomes" id="UP000738376">
    <property type="component" value="Unassembled WGS sequence"/>
</dbReference>
<comment type="caution">
    <text evidence="1">The sequence shown here is derived from an EMBL/GenBank/DDBJ whole genome shotgun (WGS) entry which is preliminary data.</text>
</comment>
<sequence length="228" mass="25937">MTVQQLELDLWNVISSARQTPEEANLVMMFNVLDQTLVDLDTYSQLRISGDAVCQIADLFCDRTNILFAELQAKSTDEGPIMPNDAFDRYVRQSMVIDLEQFLEPLQPLPRKVSERDKESNSLVGDVDKEVLLQALEQDLKDNVEPFKLLSLEEELEQVISTAHGESVSEWVEAIAAYLSDNETPIRLTRLQQALKLPMVEVWLGLLLGGFCLEQRGGFYDSREIWIS</sequence>
<evidence type="ECO:0000313" key="1">
    <source>
        <dbReference type="EMBL" id="NMF59733.1"/>
    </source>
</evidence>
<proteinExistence type="predicted"/>
<accession>A0ABX1LU96</accession>
<gene>
    <name evidence="1" type="ORF">HC246_17330</name>
</gene>
<protein>
    <recommendedName>
        <fullName evidence="3">Segregation/condensation protein A</fullName>
    </recommendedName>
</protein>
<dbReference type="EMBL" id="JAAVJL010000002">
    <property type="protein sequence ID" value="NMF59733.1"/>
    <property type="molecule type" value="Genomic_DNA"/>
</dbReference>
<evidence type="ECO:0008006" key="3">
    <source>
        <dbReference type="Google" id="ProtNLM"/>
    </source>
</evidence>
<evidence type="ECO:0000313" key="2">
    <source>
        <dbReference type="Proteomes" id="UP000738376"/>
    </source>
</evidence>
<organism evidence="1 2">
    <name type="scientific">Pseudanabaena yagii GIHE-NHR1</name>
    <dbReference type="NCBI Taxonomy" id="2722753"/>
    <lineage>
        <taxon>Bacteria</taxon>
        <taxon>Bacillati</taxon>
        <taxon>Cyanobacteriota</taxon>
        <taxon>Cyanophyceae</taxon>
        <taxon>Pseudanabaenales</taxon>
        <taxon>Pseudanabaenaceae</taxon>
        <taxon>Pseudanabaena</taxon>
        <taxon>Pseudanabaena yagii</taxon>
    </lineage>
</organism>
<reference evidence="1 2" key="1">
    <citation type="submission" date="2020-03" db="EMBL/GenBank/DDBJ databases">
        <title>Draft Genome Sequence of 2-Methylisoborneol Producing Pseudanabaena yagii Strain GIHE-NHR1 Isolated from North Han River in South Korea.</title>
        <authorList>
            <person name="Jeong J."/>
        </authorList>
    </citation>
    <scope>NUCLEOTIDE SEQUENCE [LARGE SCALE GENOMIC DNA]</scope>
    <source>
        <strain evidence="1 2">GIHE-NHR1</strain>
    </source>
</reference>